<proteinExistence type="predicted"/>
<dbReference type="Gene3D" id="1.10.260.40">
    <property type="entry name" value="lambda repressor-like DNA-binding domains"/>
    <property type="match status" value="1"/>
</dbReference>
<dbReference type="GO" id="GO:0003677">
    <property type="term" value="F:DNA binding"/>
    <property type="evidence" value="ECO:0007669"/>
    <property type="project" value="InterPro"/>
</dbReference>
<evidence type="ECO:0000313" key="2">
    <source>
        <dbReference type="EMBL" id="HJC23399.1"/>
    </source>
</evidence>
<dbReference type="Proteomes" id="UP000823891">
    <property type="component" value="Unassembled WGS sequence"/>
</dbReference>
<dbReference type="Pfam" id="PF13443">
    <property type="entry name" value="HTH_26"/>
    <property type="match status" value="1"/>
</dbReference>
<evidence type="ECO:0000313" key="3">
    <source>
        <dbReference type="Proteomes" id="UP000823891"/>
    </source>
</evidence>
<name>A0A9D2SP02_9FIRM</name>
<reference evidence="2" key="2">
    <citation type="submission" date="2021-04" db="EMBL/GenBank/DDBJ databases">
        <authorList>
            <person name="Gilroy R."/>
        </authorList>
    </citation>
    <scope>NUCLEOTIDE SEQUENCE</scope>
    <source>
        <strain evidence="2">USAMLcec2-132</strain>
    </source>
</reference>
<dbReference type="CDD" id="cd00093">
    <property type="entry name" value="HTH_XRE"/>
    <property type="match status" value="1"/>
</dbReference>
<dbReference type="InterPro" id="IPR010982">
    <property type="entry name" value="Lambda_DNA-bd_dom_sf"/>
</dbReference>
<dbReference type="AlphaFoldDB" id="A0A9D2SP02"/>
<comment type="caution">
    <text evidence="2">The sequence shown here is derived from an EMBL/GenBank/DDBJ whole genome shotgun (WGS) entry which is preliminary data.</text>
</comment>
<evidence type="ECO:0000259" key="1">
    <source>
        <dbReference type="PROSITE" id="PS50943"/>
    </source>
</evidence>
<dbReference type="EMBL" id="DWWS01000022">
    <property type="protein sequence ID" value="HJC23399.1"/>
    <property type="molecule type" value="Genomic_DNA"/>
</dbReference>
<dbReference type="PROSITE" id="PS50943">
    <property type="entry name" value="HTH_CROC1"/>
    <property type="match status" value="1"/>
</dbReference>
<sequence length="139" mass="15322">MKPNVERIKELMAVRRWSASELARQMGVSRSEATRLLNGKRNGGNKVISGLIKAFPDESLETLFFLPSMYPIVNTASNDVSIRKLPSEHQSIPIKHPNAHQLACTVNEDDGLVEIKQGKCITTLVIPPGPVGIKYSTNN</sequence>
<feature type="domain" description="HTH cro/C1-type" evidence="1">
    <location>
        <begin position="8"/>
        <end position="63"/>
    </location>
</feature>
<gene>
    <name evidence="2" type="ORF">H9761_06810</name>
</gene>
<reference evidence="2" key="1">
    <citation type="journal article" date="2021" name="PeerJ">
        <title>Extensive microbial diversity within the chicken gut microbiome revealed by metagenomics and culture.</title>
        <authorList>
            <person name="Gilroy R."/>
            <person name="Ravi A."/>
            <person name="Getino M."/>
            <person name="Pursley I."/>
            <person name="Horton D.L."/>
            <person name="Alikhan N.F."/>
            <person name="Baker D."/>
            <person name="Gharbi K."/>
            <person name="Hall N."/>
            <person name="Watson M."/>
            <person name="Adriaenssens E.M."/>
            <person name="Foster-Nyarko E."/>
            <person name="Jarju S."/>
            <person name="Secka A."/>
            <person name="Antonio M."/>
            <person name="Oren A."/>
            <person name="Chaudhuri R.R."/>
            <person name="La Ragione R."/>
            <person name="Hildebrand F."/>
            <person name="Pallen M.J."/>
        </authorList>
    </citation>
    <scope>NUCLEOTIDE SEQUENCE</scope>
    <source>
        <strain evidence="2">USAMLcec2-132</strain>
    </source>
</reference>
<dbReference type="SUPFAM" id="SSF47413">
    <property type="entry name" value="lambda repressor-like DNA-binding domains"/>
    <property type="match status" value="1"/>
</dbReference>
<organism evidence="2 3">
    <name type="scientific">Candidatus Eisenbergiella merdavium</name>
    <dbReference type="NCBI Taxonomy" id="2838551"/>
    <lineage>
        <taxon>Bacteria</taxon>
        <taxon>Bacillati</taxon>
        <taxon>Bacillota</taxon>
        <taxon>Clostridia</taxon>
        <taxon>Lachnospirales</taxon>
        <taxon>Lachnospiraceae</taxon>
        <taxon>Eisenbergiella</taxon>
    </lineage>
</organism>
<accession>A0A9D2SP02</accession>
<dbReference type="InterPro" id="IPR001387">
    <property type="entry name" value="Cro/C1-type_HTH"/>
</dbReference>
<protein>
    <submittedName>
        <fullName evidence="2">Helix-turn-helix domain-containing protein</fullName>
    </submittedName>
</protein>
<dbReference type="SMART" id="SM00530">
    <property type="entry name" value="HTH_XRE"/>
    <property type="match status" value="1"/>
</dbReference>